<keyword evidence="3" id="KW-1185">Reference proteome</keyword>
<evidence type="ECO:0000313" key="2">
    <source>
        <dbReference type="EMBL" id="TNN45561.1"/>
    </source>
</evidence>
<proteinExistence type="predicted"/>
<name>A0A4Z2FX72_9TELE</name>
<protein>
    <submittedName>
        <fullName evidence="2">Uncharacterized protein</fullName>
    </submittedName>
</protein>
<feature type="region of interest" description="Disordered" evidence="1">
    <location>
        <begin position="39"/>
        <end position="61"/>
    </location>
</feature>
<dbReference type="Proteomes" id="UP000314294">
    <property type="component" value="Unassembled WGS sequence"/>
</dbReference>
<gene>
    <name evidence="2" type="ORF">EYF80_044228</name>
</gene>
<reference evidence="2 3" key="1">
    <citation type="submission" date="2019-03" db="EMBL/GenBank/DDBJ databases">
        <title>First draft genome of Liparis tanakae, snailfish: a comprehensive survey of snailfish specific genes.</title>
        <authorList>
            <person name="Kim W."/>
            <person name="Song I."/>
            <person name="Jeong J.-H."/>
            <person name="Kim D."/>
            <person name="Kim S."/>
            <person name="Ryu S."/>
            <person name="Song J.Y."/>
            <person name="Lee S.K."/>
        </authorList>
    </citation>
    <scope>NUCLEOTIDE SEQUENCE [LARGE SCALE GENOMIC DNA]</scope>
    <source>
        <tissue evidence="2">Muscle</tissue>
    </source>
</reference>
<evidence type="ECO:0000256" key="1">
    <source>
        <dbReference type="SAM" id="MobiDB-lite"/>
    </source>
</evidence>
<accession>A0A4Z2FX72</accession>
<comment type="caution">
    <text evidence="2">The sequence shown here is derived from an EMBL/GenBank/DDBJ whole genome shotgun (WGS) entry which is preliminary data.</text>
</comment>
<evidence type="ECO:0000313" key="3">
    <source>
        <dbReference type="Proteomes" id="UP000314294"/>
    </source>
</evidence>
<dbReference type="AlphaFoldDB" id="A0A4Z2FX72"/>
<dbReference type="EMBL" id="SRLO01000839">
    <property type="protein sequence ID" value="TNN45561.1"/>
    <property type="molecule type" value="Genomic_DNA"/>
</dbReference>
<sequence length="165" mass="18037">MVKHLLSLRRTEGFTHRNFPHRLLLAAAGISGGAVAVRGVPPGGSRNSPSPEPRSALCRPAPGPEIYYQRKKAPVVSEMQFDLQESHGRERALHRRKKQELKRSCSSACEPQVCSQTLGDCTQPELRLLEGPWSVRDEDAVVRADLTGVTASLATPATGDFSRNL</sequence>
<organism evidence="2 3">
    <name type="scientific">Liparis tanakae</name>
    <name type="common">Tanaka's snailfish</name>
    <dbReference type="NCBI Taxonomy" id="230148"/>
    <lineage>
        <taxon>Eukaryota</taxon>
        <taxon>Metazoa</taxon>
        <taxon>Chordata</taxon>
        <taxon>Craniata</taxon>
        <taxon>Vertebrata</taxon>
        <taxon>Euteleostomi</taxon>
        <taxon>Actinopterygii</taxon>
        <taxon>Neopterygii</taxon>
        <taxon>Teleostei</taxon>
        <taxon>Neoteleostei</taxon>
        <taxon>Acanthomorphata</taxon>
        <taxon>Eupercaria</taxon>
        <taxon>Perciformes</taxon>
        <taxon>Cottioidei</taxon>
        <taxon>Cottales</taxon>
        <taxon>Liparidae</taxon>
        <taxon>Liparis</taxon>
    </lineage>
</organism>